<evidence type="ECO:0000313" key="4">
    <source>
        <dbReference type="EMBL" id="PDX59183.1"/>
    </source>
</evidence>
<gene>
    <name evidence="4" type="ORF">CGS46_04230</name>
</gene>
<dbReference type="GO" id="GO:0031470">
    <property type="term" value="C:carboxysome"/>
    <property type="evidence" value="ECO:0007669"/>
    <property type="project" value="UniProtKB-SubCell"/>
</dbReference>
<dbReference type="Proteomes" id="UP000220752">
    <property type="component" value="Unassembled WGS sequence"/>
</dbReference>
<evidence type="ECO:0000256" key="1">
    <source>
        <dbReference type="ARBA" id="ARBA00023587"/>
    </source>
</evidence>
<accession>A0A2A6ZCT1</accession>
<comment type="subcellular location">
    <subcellularLocation>
        <location evidence="1">Carboxysome</location>
    </subcellularLocation>
</comment>
<dbReference type="RefSeq" id="WP_005939597.1">
    <property type="nucleotide sequence ID" value="NZ_CABMES010000004.1"/>
</dbReference>
<evidence type="ECO:0000256" key="3">
    <source>
        <dbReference type="ARBA" id="ARBA00024446"/>
    </source>
</evidence>
<dbReference type="AlphaFoldDB" id="A0A2A6ZCT1"/>
<dbReference type="Gene3D" id="2.40.50.220">
    <property type="entry name" value="EutN/Ccml"/>
    <property type="match status" value="1"/>
</dbReference>
<sequence length="86" mass="9061">MILGIVKGTVVATRKMPELVGYKFLLVEPVFGSKKDTIVAGDNIGAGVGEMVLVTTDETTQHGLDHPSPIDAFIVGIVDNPPTLSK</sequence>
<reference evidence="4 5" key="1">
    <citation type="journal article" date="2017" name="Front. Microbiol.">
        <title>New Insights into the Diversity of the Genus Faecalibacterium.</title>
        <authorList>
            <person name="Benevides L."/>
            <person name="Burman S."/>
            <person name="Martin R."/>
            <person name="Robert V."/>
            <person name="Thomas M."/>
            <person name="Miquel S."/>
            <person name="Chain F."/>
            <person name="Sokol H."/>
            <person name="Bermudez-Humaran L.G."/>
            <person name="Morrison M."/>
            <person name="Langella P."/>
            <person name="Azevedo V.A."/>
            <person name="Chatel J.M."/>
            <person name="Soares S."/>
        </authorList>
    </citation>
    <scope>NUCLEOTIDE SEQUENCE [LARGE SCALE GENOMIC DNA]</scope>
    <source>
        <strain evidence="5">CNCM I-4540</strain>
    </source>
</reference>
<dbReference type="EMBL" id="NMTQ01000020">
    <property type="protein sequence ID" value="PDX59183.1"/>
    <property type="molecule type" value="Genomic_DNA"/>
</dbReference>
<dbReference type="CDD" id="cd01614">
    <property type="entry name" value="EutN_CcmL"/>
    <property type="match status" value="1"/>
</dbReference>
<organism evidence="4 5">
    <name type="scientific">Faecalibacterium langellae</name>
    <dbReference type="NCBI Taxonomy" id="3435293"/>
    <lineage>
        <taxon>Bacteria</taxon>
        <taxon>Bacillati</taxon>
        <taxon>Bacillota</taxon>
        <taxon>Clostridia</taxon>
        <taxon>Eubacteriales</taxon>
        <taxon>Oscillospiraceae</taxon>
        <taxon>Faecalibacterium</taxon>
    </lineage>
</organism>
<keyword evidence="3" id="KW-1283">Bacterial microcompartment</keyword>
<dbReference type="PANTHER" id="PTHR36539">
    <property type="entry name" value="ETHANOLAMINE UTILIZATION PROTEIN EUTN"/>
    <property type="match status" value="1"/>
</dbReference>
<comment type="caution">
    <text evidence="4">The sequence shown here is derived from an EMBL/GenBank/DDBJ whole genome shotgun (WGS) entry which is preliminary data.</text>
</comment>
<keyword evidence="2" id="KW-1282">Carboxysome</keyword>
<dbReference type="InterPro" id="IPR036677">
    <property type="entry name" value="EutN_CcmL_sf"/>
</dbReference>
<dbReference type="InterPro" id="IPR004992">
    <property type="entry name" value="EutN_CcmL"/>
</dbReference>
<evidence type="ECO:0000313" key="5">
    <source>
        <dbReference type="Proteomes" id="UP000220752"/>
    </source>
</evidence>
<evidence type="ECO:0000256" key="2">
    <source>
        <dbReference type="ARBA" id="ARBA00023669"/>
    </source>
</evidence>
<dbReference type="PROSITE" id="PS51932">
    <property type="entry name" value="BMV"/>
    <property type="match status" value="1"/>
</dbReference>
<dbReference type="SUPFAM" id="SSF159133">
    <property type="entry name" value="EutN/CcmL-like"/>
    <property type="match status" value="1"/>
</dbReference>
<proteinExistence type="predicted"/>
<keyword evidence="5" id="KW-1185">Reference proteome</keyword>
<dbReference type="Pfam" id="PF03319">
    <property type="entry name" value="EutN_CcmL"/>
    <property type="match status" value="1"/>
</dbReference>
<protein>
    <submittedName>
        <fullName evidence="4">Ethanolamine utilization protein EutN</fullName>
    </submittedName>
</protein>
<name>A0A2A6ZCT1_9FIRM</name>